<protein>
    <submittedName>
        <fullName evidence="5">Uncharacterized protein</fullName>
    </submittedName>
</protein>
<dbReference type="GO" id="GO:0045944">
    <property type="term" value="P:positive regulation of transcription by RNA polymerase II"/>
    <property type="evidence" value="ECO:0007669"/>
    <property type="project" value="TreeGrafter"/>
</dbReference>
<keyword evidence="2" id="KW-0812">Transmembrane</keyword>
<feature type="signal peptide" evidence="3">
    <location>
        <begin position="1"/>
        <end position="20"/>
    </location>
</feature>
<proteinExistence type="predicted"/>
<keyword evidence="4" id="KW-1185">Reference proteome</keyword>
<feature type="compositionally biased region" description="Low complexity" evidence="1">
    <location>
        <begin position="60"/>
        <end position="113"/>
    </location>
</feature>
<dbReference type="WBParaSite" id="PSU_v2.g4230.t1">
    <property type="protein sequence ID" value="PSU_v2.g4230.t1"/>
    <property type="gene ID" value="PSU_v2.g4230"/>
</dbReference>
<feature type="region of interest" description="Disordered" evidence="1">
    <location>
        <begin position="60"/>
        <end position="136"/>
    </location>
</feature>
<evidence type="ECO:0000313" key="4">
    <source>
        <dbReference type="Proteomes" id="UP000887577"/>
    </source>
</evidence>
<accession>A0A914YVS4</accession>
<sequence length="488" mass="54440">MTRWSSTFLLFSIFLISSYAQFNPYQQRYQYGNNNINNNLQAQQQQQPNRQYNTNTQRLNQAGQPMYPNQQQQPQQQQQYYSQQQLQQQQQQNSQMNYGQNQFGQNQYKNNQNRNSGGGLLGNPIRPSNSAFGNSSSPDGRALFVIRIVSYSIGRVDPACATTTCSYSFSIVMATLSATVNYESSNFFPLNGSSLTDGGWKDEIMINVTTKPVSVDIFVHSRGLTIGQVDGNYSLGVPVQHVNTFILDLRNYMPFGQNASVSPTPVQLQDSKPAGNMGNTGATIQIEYFVQCLNGFLGPDCDYTCTKVGNSNLAQCKSILNPKEQHACKYDSGYTQIAKDTCDYCSQGFANNGSCLAIGYSSGAVGVSHAYKVWTIVLACLLAIALLLILLLVMLKIITDSRNRRAQQYPQNRNQPSQNEAYRPNSNNGETPLLGGTEKEWERERRPITAVNRQPLQPVDDSIQNSEAYPDNRVGHYVAAQSRREAQV</sequence>
<evidence type="ECO:0000256" key="3">
    <source>
        <dbReference type="SAM" id="SignalP"/>
    </source>
</evidence>
<feature type="compositionally biased region" description="Polar residues" evidence="1">
    <location>
        <begin position="406"/>
        <end position="430"/>
    </location>
</feature>
<keyword evidence="2" id="KW-1133">Transmembrane helix</keyword>
<feature type="transmembrane region" description="Helical" evidence="2">
    <location>
        <begin position="373"/>
        <end position="395"/>
    </location>
</feature>
<dbReference type="PANTHER" id="PTHR46007">
    <property type="entry name" value="MEDIATOR OF RNA POLYMERASE II TRANSCRIPTION SUBUNIT 12"/>
    <property type="match status" value="1"/>
</dbReference>
<feature type="compositionally biased region" description="Basic and acidic residues" evidence="1">
    <location>
        <begin position="437"/>
        <end position="447"/>
    </location>
</feature>
<dbReference type="PANTHER" id="PTHR46007:SF8">
    <property type="entry name" value="C2H2-TYPE DOMAIN-CONTAINING PROTEIN"/>
    <property type="match status" value="1"/>
</dbReference>
<feature type="region of interest" description="Disordered" evidence="1">
    <location>
        <begin position="404"/>
        <end position="474"/>
    </location>
</feature>
<name>A0A914YVS4_9BILA</name>
<feature type="chain" id="PRO_5037402917" evidence="3">
    <location>
        <begin position="21"/>
        <end position="488"/>
    </location>
</feature>
<dbReference type="AlphaFoldDB" id="A0A914YVS4"/>
<evidence type="ECO:0000256" key="1">
    <source>
        <dbReference type="SAM" id="MobiDB-lite"/>
    </source>
</evidence>
<dbReference type="GO" id="GO:0003713">
    <property type="term" value="F:transcription coactivator activity"/>
    <property type="evidence" value="ECO:0007669"/>
    <property type="project" value="TreeGrafter"/>
</dbReference>
<organism evidence="4 5">
    <name type="scientific">Panagrolaimus superbus</name>
    <dbReference type="NCBI Taxonomy" id="310955"/>
    <lineage>
        <taxon>Eukaryota</taxon>
        <taxon>Metazoa</taxon>
        <taxon>Ecdysozoa</taxon>
        <taxon>Nematoda</taxon>
        <taxon>Chromadorea</taxon>
        <taxon>Rhabditida</taxon>
        <taxon>Tylenchina</taxon>
        <taxon>Panagrolaimomorpha</taxon>
        <taxon>Panagrolaimoidea</taxon>
        <taxon>Panagrolaimidae</taxon>
        <taxon>Panagrolaimus</taxon>
    </lineage>
</organism>
<dbReference type="InterPro" id="IPR051647">
    <property type="entry name" value="Mediator_comp_sub12"/>
</dbReference>
<keyword evidence="2" id="KW-0472">Membrane</keyword>
<evidence type="ECO:0000256" key="2">
    <source>
        <dbReference type="SAM" id="Phobius"/>
    </source>
</evidence>
<dbReference type="Proteomes" id="UP000887577">
    <property type="component" value="Unplaced"/>
</dbReference>
<keyword evidence="3" id="KW-0732">Signal</keyword>
<feature type="compositionally biased region" description="Polar residues" evidence="1">
    <location>
        <begin position="126"/>
        <end position="136"/>
    </location>
</feature>
<dbReference type="GO" id="GO:0016592">
    <property type="term" value="C:mediator complex"/>
    <property type="evidence" value="ECO:0007669"/>
    <property type="project" value="TreeGrafter"/>
</dbReference>
<evidence type="ECO:0000313" key="5">
    <source>
        <dbReference type="WBParaSite" id="PSU_v2.g4230.t1"/>
    </source>
</evidence>
<reference evidence="5" key="1">
    <citation type="submission" date="2022-11" db="UniProtKB">
        <authorList>
            <consortium name="WormBaseParasite"/>
        </authorList>
    </citation>
    <scope>IDENTIFICATION</scope>
</reference>